<dbReference type="InterPro" id="IPR023198">
    <property type="entry name" value="PGP-like_dom2"/>
</dbReference>
<sequence length="110" mass="12357">MSGIQAVIFDLDGTLIDSEPNYFEAEKKLLAEYGITGFDFEMKKPYVGISTKEMLEDLNKKYPFSDPVDVLIEKKNRVYTRFSCNEKVFAHPSGKQGSIGPGFGVFTGHH</sequence>
<dbReference type="Proteomes" id="UP000641910">
    <property type="component" value="Unassembled WGS sequence"/>
</dbReference>
<dbReference type="InterPro" id="IPR041492">
    <property type="entry name" value="HAD_2"/>
</dbReference>
<name>A0ABS0QK59_THEVU</name>
<evidence type="ECO:0000313" key="2">
    <source>
        <dbReference type="Proteomes" id="UP000641910"/>
    </source>
</evidence>
<dbReference type="RefSeq" id="WP_069201566.1">
    <property type="nucleotide sequence ID" value="NZ_CP036487.1"/>
</dbReference>
<reference evidence="1 2" key="1">
    <citation type="submission" date="2020-12" db="EMBL/GenBank/DDBJ databases">
        <title>WGS of Thermoactinomyces spp.</title>
        <authorList>
            <person name="Cheng K."/>
        </authorList>
    </citation>
    <scope>NUCLEOTIDE SEQUENCE [LARGE SCALE GENOMIC DNA]</scope>
    <source>
        <strain evidence="2">CICC 10650\ACCC 41061</strain>
    </source>
</reference>
<organism evidence="1 2">
    <name type="scientific">Thermoactinomyces vulgaris</name>
    <dbReference type="NCBI Taxonomy" id="2026"/>
    <lineage>
        <taxon>Bacteria</taxon>
        <taxon>Bacillati</taxon>
        <taxon>Bacillota</taxon>
        <taxon>Bacilli</taxon>
        <taxon>Bacillales</taxon>
        <taxon>Thermoactinomycetaceae</taxon>
        <taxon>Thermoactinomyces</taxon>
    </lineage>
</organism>
<dbReference type="EMBL" id="JAECVU010000007">
    <property type="protein sequence ID" value="MBH8589452.1"/>
    <property type="molecule type" value="Genomic_DNA"/>
</dbReference>
<gene>
    <name evidence="1" type="ORF">I8U22_11600</name>
</gene>
<dbReference type="InterPro" id="IPR023214">
    <property type="entry name" value="HAD_sf"/>
</dbReference>
<dbReference type="Gene3D" id="1.10.150.240">
    <property type="entry name" value="Putative phosphatase, domain 2"/>
    <property type="match status" value="1"/>
</dbReference>
<keyword evidence="2" id="KW-1185">Reference proteome</keyword>
<dbReference type="InterPro" id="IPR036412">
    <property type="entry name" value="HAD-like_sf"/>
</dbReference>
<proteinExistence type="predicted"/>
<dbReference type="SUPFAM" id="SSF56784">
    <property type="entry name" value="HAD-like"/>
    <property type="match status" value="1"/>
</dbReference>
<dbReference type="Pfam" id="PF13419">
    <property type="entry name" value="HAD_2"/>
    <property type="match status" value="1"/>
</dbReference>
<dbReference type="Gene3D" id="3.40.50.1000">
    <property type="entry name" value="HAD superfamily/HAD-like"/>
    <property type="match status" value="1"/>
</dbReference>
<accession>A0ABS0QK59</accession>
<comment type="caution">
    <text evidence="1">The sequence shown here is derived from an EMBL/GenBank/DDBJ whole genome shotgun (WGS) entry which is preliminary data.</text>
</comment>
<evidence type="ECO:0000313" key="1">
    <source>
        <dbReference type="EMBL" id="MBH8589452.1"/>
    </source>
</evidence>
<protein>
    <submittedName>
        <fullName evidence="1">HAD family phosphatase</fullName>
    </submittedName>
</protein>